<gene>
    <name evidence="2" type="ORF">Tco_0878246</name>
</gene>
<feature type="compositionally biased region" description="Basic and acidic residues" evidence="1">
    <location>
        <begin position="243"/>
        <end position="252"/>
    </location>
</feature>
<evidence type="ECO:0000313" key="2">
    <source>
        <dbReference type="EMBL" id="GJT19540.1"/>
    </source>
</evidence>
<dbReference type="EMBL" id="BQNB010013725">
    <property type="protein sequence ID" value="GJT19540.1"/>
    <property type="molecule type" value="Genomic_DNA"/>
</dbReference>
<feature type="region of interest" description="Disordered" evidence="1">
    <location>
        <begin position="243"/>
        <end position="265"/>
    </location>
</feature>
<sequence length="486" mass="54725">MRFTISIHVTEIHKMWLPLRKRLCRTTPGPGYEVGESSAAGTARRVGPTTARADLMDLLIVRAAQVAGCLELDDARYDRALLRARVNMLESDSPFHRRTAVLMEEEARLSRAAWAQSMDACDQTHSEVIPSVYWSWFSSPEIVETPTTPSVTSANSGHDRRGVNAVLEARIATRWRRSAIPSGIGARRNERMWRECTYQELHEMSTRILQGYKRSGQLDPVPMQEAIEMATGLMERRINTLAENKRKLEDTPRNNQTYQQNKRQNTGRDMLAWEWPFRSNCPSEDQESGKCSGVPGLMPVGVAGQNPRHNVVTVPERTCSYGHYYRLAPSEMKELGINDRLSDKVFIRLVPHHGVLQFIRQEEDGSLRIKQEPKSSDDNFGVVEERGSFIKAVVGSAPILALPEGSEDFMFTAMLQEGLGDGVDARVKTYLYGTKCTVFTDQKSLQHILNQKELIMRQRPLVSITGVITFANISLSPGKANVLLRL</sequence>
<name>A0ABQ5BXD6_9ASTR</name>
<feature type="compositionally biased region" description="Polar residues" evidence="1">
    <location>
        <begin position="253"/>
        <end position="264"/>
    </location>
</feature>
<evidence type="ECO:0000256" key="1">
    <source>
        <dbReference type="SAM" id="MobiDB-lite"/>
    </source>
</evidence>
<evidence type="ECO:0008006" key="4">
    <source>
        <dbReference type="Google" id="ProtNLM"/>
    </source>
</evidence>
<proteinExistence type="predicted"/>
<reference evidence="2" key="1">
    <citation type="journal article" date="2022" name="Int. J. Mol. Sci.">
        <title>Draft Genome of Tanacetum Coccineum: Genomic Comparison of Closely Related Tanacetum-Family Plants.</title>
        <authorList>
            <person name="Yamashiro T."/>
            <person name="Shiraishi A."/>
            <person name="Nakayama K."/>
            <person name="Satake H."/>
        </authorList>
    </citation>
    <scope>NUCLEOTIDE SEQUENCE</scope>
</reference>
<keyword evidence="3" id="KW-1185">Reference proteome</keyword>
<reference evidence="2" key="2">
    <citation type="submission" date="2022-01" db="EMBL/GenBank/DDBJ databases">
        <authorList>
            <person name="Yamashiro T."/>
            <person name="Shiraishi A."/>
            <person name="Satake H."/>
            <person name="Nakayama K."/>
        </authorList>
    </citation>
    <scope>NUCLEOTIDE SEQUENCE</scope>
</reference>
<protein>
    <recommendedName>
        <fullName evidence="4">Reverse transcriptase RNase H-like domain-containing protein</fullName>
    </recommendedName>
</protein>
<organism evidence="2 3">
    <name type="scientific">Tanacetum coccineum</name>
    <dbReference type="NCBI Taxonomy" id="301880"/>
    <lineage>
        <taxon>Eukaryota</taxon>
        <taxon>Viridiplantae</taxon>
        <taxon>Streptophyta</taxon>
        <taxon>Embryophyta</taxon>
        <taxon>Tracheophyta</taxon>
        <taxon>Spermatophyta</taxon>
        <taxon>Magnoliopsida</taxon>
        <taxon>eudicotyledons</taxon>
        <taxon>Gunneridae</taxon>
        <taxon>Pentapetalae</taxon>
        <taxon>asterids</taxon>
        <taxon>campanulids</taxon>
        <taxon>Asterales</taxon>
        <taxon>Asteraceae</taxon>
        <taxon>Asteroideae</taxon>
        <taxon>Anthemideae</taxon>
        <taxon>Anthemidinae</taxon>
        <taxon>Tanacetum</taxon>
    </lineage>
</organism>
<comment type="caution">
    <text evidence="2">The sequence shown here is derived from an EMBL/GenBank/DDBJ whole genome shotgun (WGS) entry which is preliminary data.</text>
</comment>
<dbReference type="Proteomes" id="UP001151760">
    <property type="component" value="Unassembled WGS sequence"/>
</dbReference>
<evidence type="ECO:0000313" key="3">
    <source>
        <dbReference type="Proteomes" id="UP001151760"/>
    </source>
</evidence>
<accession>A0ABQ5BXD6</accession>